<dbReference type="OrthoDB" id="8481795at2"/>
<keyword evidence="3" id="KW-1185">Reference proteome</keyword>
<reference evidence="2 3" key="1">
    <citation type="submission" date="2016-03" db="EMBL/GenBank/DDBJ databases">
        <title>Genome sequencing of Devosia sp. S37.</title>
        <authorList>
            <person name="Mohd Nor M."/>
        </authorList>
    </citation>
    <scope>NUCLEOTIDE SEQUENCE [LARGE SCALE GENOMIC DNA]</scope>
    <source>
        <strain evidence="2 3">S37</strain>
    </source>
</reference>
<organism evidence="2 3">
    <name type="scientific">Devosia elaeis</name>
    <dbReference type="NCBI Taxonomy" id="1770058"/>
    <lineage>
        <taxon>Bacteria</taxon>
        <taxon>Pseudomonadati</taxon>
        <taxon>Pseudomonadota</taxon>
        <taxon>Alphaproteobacteria</taxon>
        <taxon>Hyphomicrobiales</taxon>
        <taxon>Devosiaceae</taxon>
        <taxon>Devosia</taxon>
    </lineage>
</organism>
<dbReference type="EMBL" id="LVVY01000094">
    <property type="protein sequence ID" value="OAM76393.1"/>
    <property type="molecule type" value="Genomic_DNA"/>
</dbReference>
<evidence type="ECO:0000313" key="2">
    <source>
        <dbReference type="EMBL" id="OAM76393.1"/>
    </source>
</evidence>
<accession>A0A178HU61</accession>
<gene>
    <name evidence="2" type="ORF">A3840_12840</name>
</gene>
<keyword evidence="1" id="KW-1133">Transmembrane helix</keyword>
<name>A0A178HU61_9HYPH</name>
<dbReference type="STRING" id="1770058.A3840_12840"/>
<protein>
    <recommendedName>
        <fullName evidence="4">DUF3311 domain-containing protein</fullName>
    </recommendedName>
</protein>
<dbReference type="RefSeq" id="WP_067457339.1">
    <property type="nucleotide sequence ID" value="NZ_LVVY01000094.1"/>
</dbReference>
<sequence>MTDRRRVVGGLFMLTVLGLVLFVPPVVGLFNRDVTFLGMPQIVFYLFTVWLLLIVGTVALTRHLPPDPVEREEEGEG</sequence>
<evidence type="ECO:0000313" key="3">
    <source>
        <dbReference type="Proteomes" id="UP000078389"/>
    </source>
</evidence>
<dbReference type="Proteomes" id="UP000078389">
    <property type="component" value="Unassembled WGS sequence"/>
</dbReference>
<comment type="caution">
    <text evidence="2">The sequence shown here is derived from an EMBL/GenBank/DDBJ whole genome shotgun (WGS) entry which is preliminary data.</text>
</comment>
<keyword evidence="1" id="KW-0472">Membrane</keyword>
<keyword evidence="1" id="KW-0812">Transmembrane</keyword>
<feature type="transmembrane region" description="Helical" evidence="1">
    <location>
        <begin position="42"/>
        <end position="61"/>
    </location>
</feature>
<evidence type="ECO:0000256" key="1">
    <source>
        <dbReference type="SAM" id="Phobius"/>
    </source>
</evidence>
<feature type="transmembrane region" description="Helical" evidence="1">
    <location>
        <begin position="7"/>
        <end position="30"/>
    </location>
</feature>
<proteinExistence type="predicted"/>
<dbReference type="AlphaFoldDB" id="A0A178HU61"/>
<evidence type="ECO:0008006" key="4">
    <source>
        <dbReference type="Google" id="ProtNLM"/>
    </source>
</evidence>